<organism evidence="7 8">
    <name type="scientific">Victivallis lenta</name>
    <dbReference type="NCBI Taxonomy" id="2606640"/>
    <lineage>
        <taxon>Bacteria</taxon>
        <taxon>Pseudomonadati</taxon>
        <taxon>Lentisphaerota</taxon>
        <taxon>Lentisphaeria</taxon>
        <taxon>Victivallales</taxon>
        <taxon>Victivallaceae</taxon>
        <taxon>Victivallis</taxon>
    </lineage>
</organism>
<dbReference type="GO" id="GO:0005975">
    <property type="term" value="P:carbohydrate metabolic process"/>
    <property type="evidence" value="ECO:0007669"/>
    <property type="project" value="InterPro"/>
</dbReference>
<feature type="domain" description="Glycoside hydrolase family 42 N-terminal" evidence="6">
    <location>
        <begin position="663"/>
        <end position="936"/>
    </location>
</feature>
<evidence type="ECO:0000256" key="4">
    <source>
        <dbReference type="ARBA" id="ARBA00023295"/>
    </source>
</evidence>
<keyword evidence="5" id="KW-0732">Signal</keyword>
<dbReference type="SUPFAM" id="SSF49344">
    <property type="entry name" value="CBD9-like"/>
    <property type="match status" value="1"/>
</dbReference>
<dbReference type="Gene3D" id="2.60.120.260">
    <property type="entry name" value="Galactose-binding domain-like"/>
    <property type="match status" value="1"/>
</dbReference>
<comment type="caution">
    <text evidence="7">The sequence shown here is derived from an EMBL/GenBank/DDBJ whole genome shotgun (WGS) entry which is preliminary data.</text>
</comment>
<evidence type="ECO:0000256" key="1">
    <source>
        <dbReference type="ARBA" id="ARBA00022723"/>
    </source>
</evidence>
<gene>
    <name evidence="7" type="ORF">FYJ85_12595</name>
</gene>
<dbReference type="GO" id="GO:0009341">
    <property type="term" value="C:beta-galactosidase complex"/>
    <property type="evidence" value="ECO:0007669"/>
    <property type="project" value="InterPro"/>
</dbReference>
<sequence>MQFLRPILLLCAGFLLFPAAGNDVFNGSFERSGRPDGWEWSTFGGGDAACAVIRSGGNRHLRIAYRSLQQPNRYGQLLQNVPLTPGRIYRLSWKMWGKPARNICWTLGKHWKLRPALPSVTPEAARHTLRFRAEPDEFDGKLYPVRLICENLTPELNLDDIEITEEELPAESAVTFVPPEKALSGKVFRLPRLDGFPRDGGFPGGVTVWTPADDADFSASFALGWNQDGLLLFFRVRDDVLRPVPGSAMYLGDSVQLRIDQDGELAPQARPSDLELGFQIDAAGKLATWNWNTNMPIPETLVESVVTSGENGFSAAVLLKDALFDRIDFRRPKPFSFNLIFNDRDGGDDRRVISFARGIHDSKSSADNVLLFPEGGAETARVCARYDDLREHLAGIFYTAGATGDTADFVLRLTPEHGSPRTIPLCRATRVPPGTAGRLPFRRSVSELPEGRWTAEFLWNGRPAGKLAFERRALLVRQRKIWEEFRSRLSRIDAAYRRQFPERLPAAAALSLRVLNSDIPRLLSQMEAAESPAERRFYDRRGEMTAPEVVEALDELERELAEYRAGRTPPEYWFFRSGPVLLRGGFPYAELESSRGRRQLRPVLFAGYGHFTDVIRDLPEFSGIGANLIQIEIGPSSIFPKEGKNGEFSEPDFSDLENRILPALRSAAEHNVKVCLLLSPHYHPAWLLDKYPDMRADSDFLKYEITHPKAEEMLDAYLAALIPKLKASPWSAALHSLVLSNEPVYIGCTPYNPQSLKDFRHYLKQKYGTPSGFNATAQRDYPDFDAMTGQIETDPALRSEFERFRRDTFAAWHRRLAERVRRIWPEIPLHAKMMIFSSLYVPQATDAGMFAAFSDYNGNDNYRMYDFDNAGLAPHHISSELGSELQLSARKLSICNSENHIIADGETRPVPNGHIYTAMFEQYATGTSALITWVWTDIDYLKSLSSSPMFCGNIRNRPGNIIAHGRAMLDANRVARELVRFSRYEPETAILHAPSSLLHAPERCKNSLDALYAATLPTGHRVRFLSEEQLGRREFGAVRLLLLPESEYLDRKALAGLNEFVRRGGRVMVCGKAPRYDEFGNPLPEPPDFPKLPLSRLGAELDATTPLPFRLAVHDGAGGEGLYLRCVPDGDAYLINLVNYGKNARKLNFSGPGTFRDLLREETFEPEFELPPQKPLLLRFLPAGKP</sequence>
<evidence type="ECO:0000259" key="6">
    <source>
        <dbReference type="Pfam" id="PF02449"/>
    </source>
</evidence>
<dbReference type="RefSeq" id="WP_154418986.1">
    <property type="nucleotide sequence ID" value="NZ_VUNS01000013.1"/>
</dbReference>
<dbReference type="AlphaFoldDB" id="A0A844G3D9"/>
<dbReference type="Proteomes" id="UP000435649">
    <property type="component" value="Unassembled WGS sequence"/>
</dbReference>
<dbReference type="PANTHER" id="PTHR36447">
    <property type="entry name" value="BETA-GALACTOSIDASE GANA"/>
    <property type="match status" value="1"/>
</dbReference>
<dbReference type="Gene3D" id="2.60.40.1190">
    <property type="match status" value="1"/>
</dbReference>
<protein>
    <recommendedName>
        <fullName evidence="6">Glycoside hydrolase family 42 N-terminal domain-containing protein</fullName>
    </recommendedName>
</protein>
<keyword evidence="1" id="KW-0479">Metal-binding</keyword>
<evidence type="ECO:0000256" key="2">
    <source>
        <dbReference type="ARBA" id="ARBA00022801"/>
    </source>
</evidence>
<evidence type="ECO:0000313" key="7">
    <source>
        <dbReference type="EMBL" id="MST97876.1"/>
    </source>
</evidence>
<keyword evidence="3" id="KW-0862">Zinc</keyword>
<keyword evidence="4" id="KW-0326">Glycosidase</keyword>
<evidence type="ECO:0000256" key="5">
    <source>
        <dbReference type="SAM" id="SignalP"/>
    </source>
</evidence>
<proteinExistence type="predicted"/>
<feature type="signal peptide" evidence="5">
    <location>
        <begin position="1"/>
        <end position="21"/>
    </location>
</feature>
<dbReference type="InterPro" id="IPR003476">
    <property type="entry name" value="Glyco_hydro_42"/>
</dbReference>
<dbReference type="InterPro" id="IPR029062">
    <property type="entry name" value="Class_I_gatase-like"/>
</dbReference>
<dbReference type="InterPro" id="IPR013529">
    <property type="entry name" value="Glyco_hydro_42_N"/>
</dbReference>
<dbReference type="GO" id="GO:0004565">
    <property type="term" value="F:beta-galactosidase activity"/>
    <property type="evidence" value="ECO:0007669"/>
    <property type="project" value="InterPro"/>
</dbReference>
<dbReference type="CDD" id="cd03143">
    <property type="entry name" value="A4_beta-galactosidase_middle_domain"/>
    <property type="match status" value="1"/>
</dbReference>
<dbReference type="InterPro" id="IPR017853">
    <property type="entry name" value="GH"/>
</dbReference>
<feature type="chain" id="PRO_5032548165" description="Glycoside hydrolase family 42 N-terminal domain-containing protein" evidence="5">
    <location>
        <begin position="22"/>
        <end position="1186"/>
    </location>
</feature>
<dbReference type="Pfam" id="PF02449">
    <property type="entry name" value="Glyco_hydro_42"/>
    <property type="match status" value="1"/>
</dbReference>
<dbReference type="GO" id="GO:0046872">
    <property type="term" value="F:metal ion binding"/>
    <property type="evidence" value="ECO:0007669"/>
    <property type="project" value="UniProtKB-KW"/>
</dbReference>
<reference evidence="7 8" key="1">
    <citation type="submission" date="2019-08" db="EMBL/GenBank/DDBJ databases">
        <title>In-depth cultivation of the pig gut microbiome towards novel bacterial diversity and tailored functional studies.</title>
        <authorList>
            <person name="Wylensek D."/>
            <person name="Hitch T.C.A."/>
            <person name="Clavel T."/>
        </authorList>
    </citation>
    <scope>NUCLEOTIDE SEQUENCE [LARGE SCALE GENOMIC DNA]</scope>
    <source>
        <strain evidence="7 8">BBE-744-WT-12</strain>
    </source>
</reference>
<dbReference type="InterPro" id="IPR008979">
    <property type="entry name" value="Galactose-bd-like_sf"/>
</dbReference>
<dbReference type="PANTHER" id="PTHR36447:SF2">
    <property type="entry name" value="BETA-GALACTOSIDASE YESZ"/>
    <property type="match status" value="1"/>
</dbReference>
<dbReference type="Gene3D" id="3.40.50.880">
    <property type="match status" value="1"/>
</dbReference>
<dbReference type="SUPFAM" id="SSF49785">
    <property type="entry name" value="Galactose-binding domain-like"/>
    <property type="match status" value="1"/>
</dbReference>
<dbReference type="SUPFAM" id="SSF51445">
    <property type="entry name" value="(Trans)glycosidases"/>
    <property type="match status" value="1"/>
</dbReference>
<accession>A0A844G3D9</accession>
<keyword evidence="8" id="KW-1185">Reference proteome</keyword>
<dbReference type="Gene3D" id="3.20.20.80">
    <property type="entry name" value="Glycosidases"/>
    <property type="match status" value="1"/>
</dbReference>
<name>A0A844G3D9_9BACT</name>
<evidence type="ECO:0000256" key="3">
    <source>
        <dbReference type="ARBA" id="ARBA00022833"/>
    </source>
</evidence>
<evidence type="ECO:0000313" key="8">
    <source>
        <dbReference type="Proteomes" id="UP000435649"/>
    </source>
</evidence>
<keyword evidence="2" id="KW-0378">Hydrolase</keyword>
<dbReference type="EMBL" id="VUNS01000013">
    <property type="protein sequence ID" value="MST97876.1"/>
    <property type="molecule type" value="Genomic_DNA"/>
</dbReference>